<dbReference type="Gene3D" id="1.10.560.10">
    <property type="entry name" value="GroEL-like equatorial domain"/>
    <property type="match status" value="1"/>
</dbReference>
<comment type="function">
    <text evidence="4">Together with its co-chaperonin GroES, plays an essential role in assisting protein folding. The GroEL-GroES system forms a nano-cage that allows encapsulation of the non-native substrate proteins and provides a physical environment optimized to promote and accelerate protein folding.</text>
</comment>
<dbReference type="NCBIfam" id="NF009488">
    <property type="entry name" value="PRK12850.1"/>
    <property type="match status" value="1"/>
</dbReference>
<name>K2GHJ2_9BACT</name>
<dbReference type="GO" id="GO:0140662">
    <property type="term" value="F:ATP-dependent protein folding chaperone"/>
    <property type="evidence" value="ECO:0007669"/>
    <property type="project" value="InterPro"/>
</dbReference>
<dbReference type="InterPro" id="IPR027413">
    <property type="entry name" value="GROEL-like_equatorial_sf"/>
</dbReference>
<dbReference type="NCBIfam" id="NF009487">
    <property type="entry name" value="PRK12849.1"/>
    <property type="match status" value="1"/>
</dbReference>
<dbReference type="GO" id="GO:0042026">
    <property type="term" value="P:protein refolding"/>
    <property type="evidence" value="ECO:0007669"/>
    <property type="project" value="InterPro"/>
</dbReference>
<evidence type="ECO:0000256" key="1">
    <source>
        <dbReference type="ARBA" id="ARBA00006607"/>
    </source>
</evidence>
<dbReference type="SUPFAM" id="SSF48592">
    <property type="entry name" value="GroEL equatorial domain-like"/>
    <property type="match status" value="1"/>
</dbReference>
<dbReference type="Pfam" id="PF00118">
    <property type="entry name" value="Cpn60_TCP1"/>
    <property type="match status" value="1"/>
</dbReference>
<comment type="caution">
    <text evidence="5">The sequence shown here is derived from an EMBL/GenBank/DDBJ whole genome shotgun (WGS) entry which is preliminary data.</text>
</comment>
<dbReference type="AlphaFoldDB" id="K2GHJ2"/>
<dbReference type="NCBIfam" id="NF000592">
    <property type="entry name" value="PRK00013.1"/>
    <property type="match status" value="1"/>
</dbReference>
<dbReference type="PRINTS" id="PR00298">
    <property type="entry name" value="CHAPERONIN60"/>
</dbReference>
<dbReference type="InterPro" id="IPR001844">
    <property type="entry name" value="Cpn60/GroEL"/>
</dbReference>
<dbReference type="NCBIfam" id="TIGR02348">
    <property type="entry name" value="GroEL"/>
    <property type="match status" value="1"/>
</dbReference>
<accession>K2GHJ2</accession>
<gene>
    <name evidence="5" type="ORF">ACD_2C00073G0017</name>
</gene>
<dbReference type="CDD" id="cd03344">
    <property type="entry name" value="GroEL"/>
    <property type="match status" value="1"/>
</dbReference>
<proteinExistence type="inferred from homology"/>
<dbReference type="SUPFAM" id="SSF52029">
    <property type="entry name" value="GroEL apical domain-like"/>
    <property type="match status" value="1"/>
</dbReference>
<sequence length="549" mass="64356">MAKNITFWDEARLKMFAWIEKISKTVTATIWPKWRNVIFSKWYGAPQVTNDWVTIAKEIELEDKIENMWAELIKEAASKTNDAAWDGTTTAALLTYAMIKEWLREIRSGINAIELKNWMKKAWELVEAELTKNAKTISAKEEIAQVATISAQDPEVWYIISEAMDKVWKDWVITVEEWQTFWLEVELTEWMKFDNWYITPYMITDGEKMESRIDDARILITDKKISSIKDILPILEQLAGTGKRDLVIIAEDIEWDALAWIILNKLKWVLNILWIKAPWFWDRKKEMLKDLAVLTWATVITDELGYKLEHASLEHLWSAKAVVSTKENTTIISWNWDKELIRRRVGEIKAQVENTKSDYDKEKHLERLAKLAWWIAVIKVGAASEIEMKEKKLRIEDALNATKAAVDEWIVAWGWVALLKAAKILDGYSELSRDQTIGLQIVARALAYPVKQIAENAWKEWAIVVEEIRKSNDVNYWYDAWSDNFTDMIKAWIVDPKKVTRSAMENAISIAWMFLTTEAVISEIPAEKSAPAMPDMGWMWWMWWMWWMY</sequence>
<evidence type="ECO:0000256" key="3">
    <source>
        <dbReference type="RuleBase" id="RU000418"/>
    </source>
</evidence>
<organism evidence="5">
    <name type="scientific">uncultured bacterium</name>
    <name type="common">gcode 4</name>
    <dbReference type="NCBI Taxonomy" id="1234023"/>
    <lineage>
        <taxon>Bacteria</taxon>
        <taxon>environmental samples</taxon>
    </lineage>
</organism>
<evidence type="ECO:0000313" key="5">
    <source>
        <dbReference type="EMBL" id="EKE29929.1"/>
    </source>
</evidence>
<protein>
    <recommendedName>
        <fullName evidence="4">60 kDa chaperonin</fullName>
    </recommendedName>
</protein>
<dbReference type="GO" id="GO:0005524">
    <property type="term" value="F:ATP binding"/>
    <property type="evidence" value="ECO:0007669"/>
    <property type="project" value="InterPro"/>
</dbReference>
<dbReference type="NCBIfam" id="NF009489">
    <property type="entry name" value="PRK12851.1"/>
    <property type="match status" value="1"/>
</dbReference>
<dbReference type="InterPro" id="IPR002423">
    <property type="entry name" value="Cpn60/GroEL/TCP-1"/>
</dbReference>
<dbReference type="Gene3D" id="3.30.260.10">
    <property type="entry name" value="TCP-1-like chaperonin intermediate domain"/>
    <property type="match status" value="1"/>
</dbReference>
<dbReference type="SUPFAM" id="SSF54849">
    <property type="entry name" value="GroEL-intermediate domain like"/>
    <property type="match status" value="1"/>
</dbReference>
<comment type="similarity">
    <text evidence="1 3">Belongs to the chaperonin (HSP60) family.</text>
</comment>
<reference evidence="5" key="1">
    <citation type="journal article" date="2012" name="Science">
        <title>Fermentation, hydrogen, and sulfur metabolism in multiple uncultivated bacterial phyla.</title>
        <authorList>
            <person name="Wrighton K.C."/>
            <person name="Thomas B.C."/>
            <person name="Sharon I."/>
            <person name="Miller C.S."/>
            <person name="Castelle C.J."/>
            <person name="VerBerkmoes N.C."/>
            <person name="Wilkins M.J."/>
            <person name="Hettich R.L."/>
            <person name="Lipton M.S."/>
            <person name="Williams K.H."/>
            <person name="Long P.E."/>
            <person name="Banfield J.F."/>
        </authorList>
    </citation>
    <scope>NUCLEOTIDE SEQUENCE [LARGE SCALE GENOMIC DNA]</scope>
</reference>
<dbReference type="Gene3D" id="3.50.7.10">
    <property type="entry name" value="GroEL"/>
    <property type="match status" value="1"/>
</dbReference>
<evidence type="ECO:0000256" key="4">
    <source>
        <dbReference type="RuleBase" id="RU000419"/>
    </source>
</evidence>
<keyword evidence="2" id="KW-0143">Chaperone</keyword>
<dbReference type="FunFam" id="3.50.7.10:FF:000001">
    <property type="entry name" value="60 kDa chaperonin"/>
    <property type="match status" value="1"/>
</dbReference>
<dbReference type="EMBL" id="AMFJ01000073">
    <property type="protein sequence ID" value="EKE29929.1"/>
    <property type="molecule type" value="Genomic_DNA"/>
</dbReference>
<dbReference type="InterPro" id="IPR027410">
    <property type="entry name" value="TCP-1-like_intermed_sf"/>
</dbReference>
<comment type="subunit">
    <text evidence="4">Forms a cylinder of 14 subunits composed of two heptameric rings stacked back-to-back. Interacts with the co-chaperonin GroES.</text>
</comment>
<dbReference type="InterPro" id="IPR027409">
    <property type="entry name" value="GroEL-like_apical_dom_sf"/>
</dbReference>
<dbReference type="PANTHER" id="PTHR45633">
    <property type="entry name" value="60 KDA HEAT SHOCK PROTEIN, MITOCHONDRIAL"/>
    <property type="match status" value="1"/>
</dbReference>
<evidence type="ECO:0000256" key="2">
    <source>
        <dbReference type="ARBA" id="ARBA00023186"/>
    </source>
</evidence>